<dbReference type="EMBL" id="CP021455">
    <property type="protein sequence ID" value="ARU06134.1"/>
    <property type="molecule type" value="Genomic_DNA"/>
</dbReference>
<protein>
    <submittedName>
        <fullName evidence="1">Uncharacterized protein</fullName>
    </submittedName>
</protein>
<proteinExistence type="predicted"/>
<dbReference type="KEGG" id="cser:CCO03_16950"/>
<evidence type="ECO:0000313" key="1">
    <source>
        <dbReference type="EMBL" id="ARU06134.1"/>
    </source>
</evidence>
<dbReference type="RefSeq" id="WP_087282976.1">
    <property type="nucleotide sequence ID" value="NZ_CP021455.1"/>
</dbReference>
<evidence type="ECO:0000313" key="2">
    <source>
        <dbReference type="Proteomes" id="UP000196138"/>
    </source>
</evidence>
<gene>
    <name evidence="1" type="ORF">CCO03_16950</name>
</gene>
<organism evidence="1 2">
    <name type="scientific">Comamonas serinivorans</name>
    <dbReference type="NCBI Taxonomy" id="1082851"/>
    <lineage>
        <taxon>Bacteria</taxon>
        <taxon>Pseudomonadati</taxon>
        <taxon>Pseudomonadota</taxon>
        <taxon>Betaproteobacteria</taxon>
        <taxon>Burkholderiales</taxon>
        <taxon>Comamonadaceae</taxon>
        <taxon>Comamonas</taxon>
    </lineage>
</organism>
<sequence length="227" mass="23744">MPQLFANGARTVLEEPLGATGSAVNLPAGVFPWGTMSDWFRLVFEDATDPTQFEVVTAFPAMDHGEYTLQRAQEGTTARDWPAGTIVGLRVTAADMAGTAIERGGTGATTLAAAQTNLGIDALKDVPQTIITSVYDLALTDRGKSILSNGSTVRIPTNSSVAFPIGTTIIVVNDSGSTVNILNMLGTNAYANGVTTGAGQIAYLKGRSMATLHKVAINTWYLSGNFA</sequence>
<dbReference type="AlphaFoldDB" id="A0A1Y0ER46"/>
<accession>A0A1Y0ER46</accession>
<keyword evidence="2" id="KW-1185">Reference proteome</keyword>
<name>A0A1Y0ER46_9BURK</name>
<dbReference type="OrthoDB" id="8914027at2"/>
<dbReference type="Proteomes" id="UP000196138">
    <property type="component" value="Chromosome"/>
</dbReference>
<reference evidence="1 2" key="1">
    <citation type="submission" date="2017-05" db="EMBL/GenBank/DDBJ databases">
        <authorList>
            <person name="Song R."/>
            <person name="Chenine A.L."/>
            <person name="Ruprecht R.M."/>
        </authorList>
    </citation>
    <scope>NUCLEOTIDE SEQUENCE [LARGE SCALE GENOMIC DNA]</scope>
    <source>
        <strain evidence="1 2">DSM 26136</strain>
    </source>
</reference>